<keyword evidence="1" id="KW-1003">Cell membrane</keyword>
<dbReference type="EMBL" id="JAVUPU010000003">
    <property type="protein sequence ID" value="MDT9598914.1"/>
    <property type="molecule type" value="Genomic_DNA"/>
</dbReference>
<evidence type="ECO:0000313" key="8">
    <source>
        <dbReference type="EMBL" id="MDT9598914.1"/>
    </source>
</evidence>
<sequence>MNILNGRSLRAPRFLRTTMLLTMAAVTLSACTVPQRQTVAPGEISTVMGPAVRTNRTPMEGALACFADHVASTKRPPLVIAVGDIKDYTGKYNISEGNAITQGGSLMVYSALGKLGGAVRIAERFDPTIAERELGYIDRRQLGDGQIHELGGADGKQQVPWVPYFGGSITQSDYFIIGGITELNYNINSGGAEAGVNQMGIKARTYHQSIAIDLRIVDTHSLMVVKTISLSKQLTGYEIGLNIFRFFDNDLFDVNVGAKGQEPLQLGVRTALEEGVVRLVGAVTQVDPEPCMTVKMGSRIPPQSADELRQHADPGPALVPAGQSAAPGGATYGAISSLPSTGSWIQIPFEVGAPGLNSSALSALEKASTAAQTDAVDIVLVARDTEQWDPGKRDALIDQRIAAVVSGLASRGIPQSRIRVTWRPAATDNTLHRDGPGMIEIAKLRIGT</sequence>
<evidence type="ECO:0000256" key="6">
    <source>
        <dbReference type="SAM" id="MobiDB-lite"/>
    </source>
</evidence>
<evidence type="ECO:0000256" key="1">
    <source>
        <dbReference type="ARBA" id="ARBA00022475"/>
    </source>
</evidence>
<keyword evidence="4" id="KW-0564">Palmitate</keyword>
<dbReference type="InterPro" id="IPR005534">
    <property type="entry name" value="Curli_assmbl/transp-comp_CsgG"/>
</dbReference>
<evidence type="ECO:0000256" key="2">
    <source>
        <dbReference type="ARBA" id="ARBA00022729"/>
    </source>
</evidence>
<dbReference type="PROSITE" id="PS51257">
    <property type="entry name" value="PROKAR_LIPOPROTEIN"/>
    <property type="match status" value="1"/>
</dbReference>
<dbReference type="Pfam" id="PF03783">
    <property type="entry name" value="CsgG"/>
    <property type="match status" value="1"/>
</dbReference>
<accession>A0ABU3Q681</accession>
<proteinExistence type="predicted"/>
<feature type="chain" id="PRO_5046825741" evidence="7">
    <location>
        <begin position="25"/>
        <end position="448"/>
    </location>
</feature>
<dbReference type="Gene3D" id="3.40.50.10610">
    <property type="entry name" value="ABC-type transport auxiliary lipoprotein component"/>
    <property type="match status" value="2"/>
</dbReference>
<feature type="signal peptide" evidence="7">
    <location>
        <begin position="1"/>
        <end position="24"/>
    </location>
</feature>
<dbReference type="RefSeq" id="WP_315725376.1">
    <property type="nucleotide sequence ID" value="NZ_JAVUPU010000003.1"/>
</dbReference>
<keyword evidence="3" id="KW-0472">Membrane</keyword>
<gene>
    <name evidence="8" type="ORF">RQX22_08130</name>
</gene>
<protein>
    <submittedName>
        <fullName evidence="8">CsgG/HfaB family protein</fullName>
    </submittedName>
</protein>
<keyword evidence="5" id="KW-0449">Lipoprotein</keyword>
<dbReference type="PANTHER" id="PTHR41164">
    <property type="entry name" value="CURLI PRODUCTION ASSEMBLY/TRANSPORT COMPONENT CSGG"/>
    <property type="match status" value="1"/>
</dbReference>
<keyword evidence="9" id="KW-1185">Reference proteome</keyword>
<keyword evidence="2 7" id="KW-0732">Signal</keyword>
<evidence type="ECO:0000256" key="5">
    <source>
        <dbReference type="ARBA" id="ARBA00023288"/>
    </source>
</evidence>
<feature type="region of interest" description="Disordered" evidence="6">
    <location>
        <begin position="305"/>
        <end position="324"/>
    </location>
</feature>
<reference evidence="8 9" key="1">
    <citation type="submission" date="2023-05" db="EMBL/GenBank/DDBJ databases">
        <authorList>
            <person name="Guo Y."/>
        </authorList>
    </citation>
    <scope>NUCLEOTIDE SEQUENCE [LARGE SCALE GENOMIC DNA]</scope>
    <source>
        <strain evidence="8 9">GR2756</strain>
    </source>
</reference>
<organism evidence="8 9">
    <name type="scientific">Sphingosinicella rhizophila</name>
    <dbReference type="NCBI Taxonomy" id="3050082"/>
    <lineage>
        <taxon>Bacteria</taxon>
        <taxon>Pseudomonadati</taxon>
        <taxon>Pseudomonadota</taxon>
        <taxon>Alphaproteobacteria</taxon>
        <taxon>Sphingomonadales</taxon>
        <taxon>Sphingosinicellaceae</taxon>
        <taxon>Sphingosinicella</taxon>
    </lineage>
</organism>
<evidence type="ECO:0000256" key="7">
    <source>
        <dbReference type="SAM" id="SignalP"/>
    </source>
</evidence>
<dbReference type="PANTHER" id="PTHR41164:SF1">
    <property type="entry name" value="CURLI PRODUCTION ASSEMBLY_TRANSPORT COMPONENT CSGG"/>
    <property type="match status" value="1"/>
</dbReference>
<comment type="caution">
    <text evidence="8">The sequence shown here is derived from an EMBL/GenBank/DDBJ whole genome shotgun (WGS) entry which is preliminary data.</text>
</comment>
<evidence type="ECO:0000313" key="9">
    <source>
        <dbReference type="Proteomes" id="UP001259572"/>
    </source>
</evidence>
<evidence type="ECO:0000256" key="4">
    <source>
        <dbReference type="ARBA" id="ARBA00023139"/>
    </source>
</evidence>
<dbReference type="Proteomes" id="UP001259572">
    <property type="component" value="Unassembled WGS sequence"/>
</dbReference>
<name>A0ABU3Q681_9SPHN</name>
<evidence type="ECO:0000256" key="3">
    <source>
        <dbReference type="ARBA" id="ARBA00023136"/>
    </source>
</evidence>